<comment type="similarity">
    <text evidence="2 3">Belongs to the PAL/histidase family.</text>
</comment>
<dbReference type="GO" id="GO:0071949">
    <property type="term" value="F:FAD binding"/>
    <property type="evidence" value="ECO:0007669"/>
    <property type="project" value="InterPro"/>
</dbReference>
<dbReference type="InterPro" id="IPR023144">
    <property type="entry name" value="Phe_NH3-lyase_shielding_dom_sf"/>
</dbReference>
<evidence type="ECO:0000313" key="6">
    <source>
        <dbReference type="Proteomes" id="UP000559256"/>
    </source>
</evidence>
<dbReference type="InterPro" id="IPR024083">
    <property type="entry name" value="Fumarase/histidase_N"/>
</dbReference>
<accession>A0A8H5G7V4</accession>
<feature type="domain" description="FAD-binding PCMH-type" evidence="4">
    <location>
        <begin position="35"/>
        <end position="218"/>
    </location>
</feature>
<dbReference type="SUPFAM" id="SSF48557">
    <property type="entry name" value="L-aspartase-like"/>
    <property type="match status" value="1"/>
</dbReference>
<dbReference type="EMBL" id="JAACJM010000045">
    <property type="protein sequence ID" value="KAF5360014.1"/>
    <property type="molecule type" value="Genomic_DNA"/>
</dbReference>
<dbReference type="GO" id="GO:0006559">
    <property type="term" value="P:L-phenylalanine catabolic process"/>
    <property type="evidence" value="ECO:0007669"/>
    <property type="project" value="InterPro"/>
</dbReference>
<protein>
    <recommendedName>
        <fullName evidence="4">FAD-binding PCMH-type domain-containing protein</fullName>
    </recommendedName>
</protein>
<dbReference type="CDD" id="cd00332">
    <property type="entry name" value="PAL-HAL"/>
    <property type="match status" value="1"/>
</dbReference>
<dbReference type="SUPFAM" id="SSF56176">
    <property type="entry name" value="FAD-binding/transporter-associated domain-like"/>
    <property type="match status" value="1"/>
</dbReference>
<dbReference type="NCBIfam" id="TIGR01226">
    <property type="entry name" value="phe_am_lyase"/>
    <property type="match status" value="1"/>
</dbReference>
<dbReference type="Gene3D" id="1.10.275.10">
    <property type="entry name" value="Fumarase/aspartase (N-terminal domain)"/>
    <property type="match status" value="1"/>
</dbReference>
<dbReference type="PROSITE" id="PS51387">
    <property type="entry name" value="FAD_PCMH"/>
    <property type="match status" value="1"/>
</dbReference>
<sequence length="1172" mass="128969">MYRSVLVFRVTTKEVNGKDAQLLDRLVFSILTTLSRPRRSLVVNVRGPADVQAAFAFAEQTGVRVIIKNSGHDSLGRSSGPNTLAIRTTTLKNLTYIPEFVPEGCNHVAPRPAAAVGAGVIFQESYPFAEAHNISLPGGACPTVSPGGGYTLGGGHGMMVNNYGLGADRALQFKIVTPTGEFLTANECQNTDLWFALRGGGGGTFGVVLETVQLALPRNPVQMIQIQDFDNTDENTRAYMKIVLEHTKEWALQGWGGFVQLNEFQYINAIISPEEAIEAMKPLTDWAQTVDATIIQKTHDSYVTYWQEFLFPVDNPTGLPFAVASRLIPADNFETDEKREELLNATLEAAAGHDAWFGFATTPFKYGANKNTSATPAWRNALWHAIVEDFWNFDTTSGQQQQILQNLSSSIDAYRKITPGSGAYLNEADINEPNFSESFWGSNYDRLVSIKDKYDPNHLLDCWRPRNANQAGLMEKESWGTPLELLWENICHCDSDIVRLHCRAMCPDIQKEWNEISSLRSGAKTTSIDGFTLSMPALIAVARYCIPTAISEDAGVKERVEASADFVVRMSEPGAKGSMYGVNTGVGASDRTALQRVILKNLTSGILPIETAGNDNYLSSHHDSSLLLPESWSRGAMLLRLNTLLRGHSGCRWIVIERLHALLANNIIPSPPLRQSISASGDLAPLGYIASALTDEVVVPVWSGKGTDRKRTTSIEARKAHGIESIIYGPKEALAIVNGTGPSCAVGALALHDANILALTAQLTTAMAIEALNGSPETYDPFIHDIARPHPGQIEVAVNGRHLLKGSTFARMHDESDPAQKLRQDRYGLRTAPQWIGPHLEELTSARATIEIEMNSTTDNPIIDLENERNLGGGNFQGTSIALVMEKVRIGLQHLGKLVHAQFVELTSPHMNRGLPPDLAAWEPSLDFGVKTMDVATAAYLSELSFLGNTVTNHVQNAEQHNQAVNSLALISARYTFHAIQVLYMLYSNLIWALCQALDLRAMISIFFKRLESEIKASFVNIGLSESAHAALTKHIYDQARVRFGETSQMDSSTRFTELLRPLVTDVLDFLAKEGEGVSSTKFDALEWRTTLASQLGKIYREVRSQYYENGSAEGMMGNTVHLYRYVRKDLGVPIRKGGDIDTEGVDVQLSRIYRAFERGGIIEPVLKCFKQ</sequence>
<comment type="caution">
    <text evidence="5">The sequence shown here is derived from an EMBL/GenBank/DDBJ whole genome shotgun (WGS) entry which is preliminary data.</text>
</comment>
<evidence type="ECO:0000256" key="2">
    <source>
        <dbReference type="ARBA" id="ARBA00007238"/>
    </source>
</evidence>
<dbReference type="InterPro" id="IPR006094">
    <property type="entry name" value="Oxid_FAD_bind_N"/>
</dbReference>
<dbReference type="AlphaFoldDB" id="A0A8H5G7V4"/>
<dbReference type="InterPro" id="IPR008948">
    <property type="entry name" value="L-Aspartase-like"/>
</dbReference>
<evidence type="ECO:0000256" key="1">
    <source>
        <dbReference type="ARBA" id="ARBA00005466"/>
    </source>
</evidence>
<dbReference type="PANTHER" id="PTHR10362">
    <property type="entry name" value="HISTIDINE AMMONIA-LYASE"/>
    <property type="match status" value="1"/>
</dbReference>
<dbReference type="Gene3D" id="1.10.274.20">
    <property type="entry name" value="Phenylalanine ammonia-lyase 1, domain 3"/>
    <property type="match status" value="1"/>
</dbReference>
<dbReference type="Pfam" id="PF01565">
    <property type="entry name" value="FAD_binding_4"/>
    <property type="match status" value="1"/>
</dbReference>
<name>A0A8H5G7V4_9AGAR</name>
<evidence type="ECO:0000313" key="5">
    <source>
        <dbReference type="EMBL" id="KAF5360014.1"/>
    </source>
</evidence>
<dbReference type="GO" id="GO:0016491">
    <property type="term" value="F:oxidoreductase activity"/>
    <property type="evidence" value="ECO:0007669"/>
    <property type="project" value="InterPro"/>
</dbReference>
<keyword evidence="6" id="KW-1185">Reference proteome</keyword>
<dbReference type="InterPro" id="IPR001106">
    <property type="entry name" value="Aromatic_Lyase"/>
</dbReference>
<dbReference type="InterPro" id="IPR016166">
    <property type="entry name" value="FAD-bd_PCMH"/>
</dbReference>
<reference evidence="5 6" key="1">
    <citation type="journal article" date="2020" name="ISME J.">
        <title>Uncovering the hidden diversity of litter-decomposition mechanisms in mushroom-forming fungi.</title>
        <authorList>
            <person name="Floudas D."/>
            <person name="Bentzer J."/>
            <person name="Ahren D."/>
            <person name="Johansson T."/>
            <person name="Persson P."/>
            <person name="Tunlid A."/>
        </authorList>
    </citation>
    <scope>NUCLEOTIDE SEQUENCE [LARGE SCALE GENOMIC DNA]</scope>
    <source>
        <strain evidence="5 6">CBS 291.85</strain>
    </source>
</reference>
<dbReference type="Proteomes" id="UP000559256">
    <property type="component" value="Unassembled WGS sequence"/>
</dbReference>
<evidence type="ECO:0000256" key="3">
    <source>
        <dbReference type="RuleBase" id="RU003954"/>
    </source>
</evidence>
<comment type="similarity">
    <text evidence="1">Belongs to the oxygen-dependent FAD-linked oxidoreductase family.</text>
</comment>
<keyword evidence="3" id="KW-0456">Lyase</keyword>
<dbReference type="GO" id="GO:0016841">
    <property type="term" value="F:ammonia-lyase activity"/>
    <property type="evidence" value="ECO:0007669"/>
    <property type="project" value="InterPro"/>
</dbReference>
<dbReference type="Pfam" id="PF08031">
    <property type="entry name" value="BBE"/>
    <property type="match status" value="1"/>
</dbReference>
<dbReference type="InterPro" id="IPR016169">
    <property type="entry name" value="FAD-bd_PCMH_sub2"/>
</dbReference>
<dbReference type="OrthoDB" id="10051290at2759"/>
<dbReference type="InterPro" id="IPR012951">
    <property type="entry name" value="BBE"/>
</dbReference>
<evidence type="ECO:0000259" key="4">
    <source>
        <dbReference type="PROSITE" id="PS51387"/>
    </source>
</evidence>
<proteinExistence type="inferred from homology"/>
<dbReference type="Gene3D" id="1.20.200.10">
    <property type="entry name" value="Fumarase/aspartase (Central domain)"/>
    <property type="match status" value="1"/>
</dbReference>
<dbReference type="Pfam" id="PF00221">
    <property type="entry name" value="Lyase_aromatic"/>
    <property type="match status" value="1"/>
</dbReference>
<dbReference type="Gene3D" id="3.30.465.10">
    <property type="match status" value="2"/>
</dbReference>
<dbReference type="InterPro" id="IPR036318">
    <property type="entry name" value="FAD-bd_PCMH-like_sf"/>
</dbReference>
<organism evidence="5 6">
    <name type="scientific">Tetrapyrgos nigripes</name>
    <dbReference type="NCBI Taxonomy" id="182062"/>
    <lineage>
        <taxon>Eukaryota</taxon>
        <taxon>Fungi</taxon>
        <taxon>Dikarya</taxon>
        <taxon>Basidiomycota</taxon>
        <taxon>Agaricomycotina</taxon>
        <taxon>Agaricomycetes</taxon>
        <taxon>Agaricomycetidae</taxon>
        <taxon>Agaricales</taxon>
        <taxon>Marasmiineae</taxon>
        <taxon>Marasmiaceae</taxon>
        <taxon>Tetrapyrgos</taxon>
    </lineage>
</organism>
<dbReference type="GO" id="GO:0005737">
    <property type="term" value="C:cytoplasm"/>
    <property type="evidence" value="ECO:0007669"/>
    <property type="project" value="InterPro"/>
</dbReference>
<gene>
    <name evidence="5" type="ORF">D9758_007598</name>
</gene>
<dbReference type="InterPro" id="IPR005922">
    <property type="entry name" value="Phe_NH3-lyase"/>
</dbReference>